<sequence>MQVTFFKLGLFSILVFVATNLLGQSQSYSEGDYSDYIQELIGGEREYSVESGRIDLLTEEYAFEIDWRISGRNR</sequence>
<dbReference type="RefSeq" id="WP_235295372.1">
    <property type="nucleotide sequence ID" value="NZ_BSOH01000036.1"/>
</dbReference>
<reference evidence="1" key="2">
    <citation type="submission" date="2023-01" db="EMBL/GenBank/DDBJ databases">
        <title>Draft genome sequence of Portibacter lacus strain NBRC 108769.</title>
        <authorList>
            <person name="Sun Q."/>
            <person name="Mori K."/>
        </authorList>
    </citation>
    <scope>NUCLEOTIDE SEQUENCE</scope>
    <source>
        <strain evidence="1">NBRC 108769</strain>
    </source>
</reference>
<reference evidence="1" key="1">
    <citation type="journal article" date="2014" name="Int. J. Syst. Evol. Microbiol.">
        <title>Complete genome sequence of Corynebacterium casei LMG S-19264T (=DSM 44701T), isolated from a smear-ripened cheese.</title>
        <authorList>
            <consortium name="US DOE Joint Genome Institute (JGI-PGF)"/>
            <person name="Walter F."/>
            <person name="Albersmeier A."/>
            <person name="Kalinowski J."/>
            <person name="Ruckert C."/>
        </authorList>
    </citation>
    <scope>NUCLEOTIDE SEQUENCE</scope>
    <source>
        <strain evidence="1">NBRC 108769</strain>
    </source>
</reference>
<organism evidence="1 2">
    <name type="scientific">Portibacter lacus</name>
    <dbReference type="NCBI Taxonomy" id="1099794"/>
    <lineage>
        <taxon>Bacteria</taxon>
        <taxon>Pseudomonadati</taxon>
        <taxon>Bacteroidota</taxon>
        <taxon>Saprospiria</taxon>
        <taxon>Saprospirales</taxon>
        <taxon>Haliscomenobacteraceae</taxon>
        <taxon>Portibacter</taxon>
    </lineage>
</organism>
<accession>A0AA37WGF2</accession>
<comment type="caution">
    <text evidence="1">The sequence shown here is derived from an EMBL/GenBank/DDBJ whole genome shotgun (WGS) entry which is preliminary data.</text>
</comment>
<protein>
    <submittedName>
        <fullName evidence="1">Uncharacterized protein</fullName>
    </submittedName>
</protein>
<evidence type="ECO:0000313" key="1">
    <source>
        <dbReference type="EMBL" id="GLR19797.1"/>
    </source>
</evidence>
<dbReference type="EMBL" id="BSOH01000036">
    <property type="protein sequence ID" value="GLR19797.1"/>
    <property type="molecule type" value="Genomic_DNA"/>
</dbReference>
<name>A0AA37WGF2_9BACT</name>
<keyword evidence="2" id="KW-1185">Reference proteome</keyword>
<dbReference type="AlphaFoldDB" id="A0AA37WGF2"/>
<gene>
    <name evidence="1" type="ORF">GCM10007940_44130</name>
</gene>
<evidence type="ECO:0000313" key="2">
    <source>
        <dbReference type="Proteomes" id="UP001156666"/>
    </source>
</evidence>
<proteinExistence type="predicted"/>
<dbReference type="Proteomes" id="UP001156666">
    <property type="component" value="Unassembled WGS sequence"/>
</dbReference>